<dbReference type="Pfam" id="PF00578">
    <property type="entry name" value="AhpC-TSA"/>
    <property type="match status" value="1"/>
</dbReference>
<feature type="signal peptide" evidence="1">
    <location>
        <begin position="1"/>
        <end position="23"/>
    </location>
</feature>
<dbReference type="PANTHER" id="PTHR43640">
    <property type="entry name" value="OS07G0260300 PROTEIN"/>
    <property type="match status" value="1"/>
</dbReference>
<dbReference type="InterPro" id="IPR000866">
    <property type="entry name" value="AhpC/TSA"/>
</dbReference>
<dbReference type="GO" id="GO:0016491">
    <property type="term" value="F:oxidoreductase activity"/>
    <property type="evidence" value="ECO:0007669"/>
    <property type="project" value="InterPro"/>
</dbReference>
<feature type="domain" description="Thioredoxin" evidence="2">
    <location>
        <begin position="30"/>
        <end position="181"/>
    </location>
</feature>
<dbReference type="PROSITE" id="PS51352">
    <property type="entry name" value="THIOREDOXIN_2"/>
    <property type="match status" value="1"/>
</dbReference>
<dbReference type="AlphaFoldDB" id="A0A517NT96"/>
<dbReference type="InterPro" id="IPR047262">
    <property type="entry name" value="PRX-like1"/>
</dbReference>
<reference evidence="3 4" key="1">
    <citation type="submission" date="2019-02" db="EMBL/GenBank/DDBJ databases">
        <title>Deep-cultivation of Planctomycetes and their phenomic and genomic characterization uncovers novel biology.</title>
        <authorList>
            <person name="Wiegand S."/>
            <person name="Jogler M."/>
            <person name="Boedeker C."/>
            <person name="Pinto D."/>
            <person name="Vollmers J."/>
            <person name="Rivas-Marin E."/>
            <person name="Kohn T."/>
            <person name="Peeters S.H."/>
            <person name="Heuer A."/>
            <person name="Rast P."/>
            <person name="Oberbeckmann S."/>
            <person name="Bunk B."/>
            <person name="Jeske O."/>
            <person name="Meyerdierks A."/>
            <person name="Storesund J.E."/>
            <person name="Kallscheuer N."/>
            <person name="Luecker S."/>
            <person name="Lage O.M."/>
            <person name="Pohl T."/>
            <person name="Merkel B.J."/>
            <person name="Hornburger P."/>
            <person name="Mueller R.-W."/>
            <person name="Bruemmer F."/>
            <person name="Labrenz M."/>
            <person name="Spormann A.M."/>
            <person name="Op den Camp H."/>
            <person name="Overmann J."/>
            <person name="Amann R."/>
            <person name="Jetten M.S.M."/>
            <person name="Mascher T."/>
            <person name="Medema M.H."/>
            <person name="Devos D.P."/>
            <person name="Kaster A.-K."/>
            <person name="Ovreas L."/>
            <person name="Rohde M."/>
            <person name="Galperin M.Y."/>
            <person name="Jogler C."/>
        </authorList>
    </citation>
    <scope>NUCLEOTIDE SEQUENCE [LARGE SCALE GENOMIC DNA]</scope>
    <source>
        <strain evidence="3 4">K23_9</strain>
    </source>
</reference>
<dbReference type="CDD" id="cd02969">
    <property type="entry name" value="PRX_like1"/>
    <property type="match status" value="1"/>
</dbReference>
<protein>
    <submittedName>
        <fullName evidence="3">Thiol-disulfide oxidoreductase ResA</fullName>
    </submittedName>
</protein>
<gene>
    <name evidence="3" type="primary">resA_3</name>
    <name evidence="3" type="ORF">K239x_22980</name>
</gene>
<evidence type="ECO:0000313" key="3">
    <source>
        <dbReference type="EMBL" id="QDT10342.1"/>
    </source>
</evidence>
<accession>A0A517NT96</accession>
<evidence type="ECO:0000256" key="1">
    <source>
        <dbReference type="SAM" id="SignalP"/>
    </source>
</evidence>
<feature type="chain" id="PRO_5022149683" evidence="1">
    <location>
        <begin position="24"/>
        <end position="212"/>
    </location>
</feature>
<dbReference type="Proteomes" id="UP000319817">
    <property type="component" value="Chromosome"/>
</dbReference>
<dbReference type="Gene3D" id="3.40.30.10">
    <property type="entry name" value="Glutaredoxin"/>
    <property type="match status" value="1"/>
</dbReference>
<sequence length="212" mass="23263" precursor="true">MRPLISLSTTALAFLLASSQLLAGEFNPDMNIGDAAPAWNQLPGVDGKSHSLSDLAKNKVVVVVFTCNSCPYAIDAEDRLISLHAFCEANSAALIAINVNKIPADAFPAMKDKAKAKSYKFPYLFDETQAIAKAFGARYTPECFVLDEQRKIVYMGSIDDSPDGKAVTVKHIENAIRDTLDKKQPAVQESVPIGCRIRFDRVKRTRRQPSES</sequence>
<evidence type="ECO:0000259" key="2">
    <source>
        <dbReference type="PROSITE" id="PS51352"/>
    </source>
</evidence>
<dbReference type="EMBL" id="CP036526">
    <property type="protein sequence ID" value="QDT10342.1"/>
    <property type="molecule type" value="Genomic_DNA"/>
</dbReference>
<dbReference type="GO" id="GO:0016209">
    <property type="term" value="F:antioxidant activity"/>
    <property type="evidence" value="ECO:0007669"/>
    <property type="project" value="InterPro"/>
</dbReference>
<dbReference type="SUPFAM" id="SSF52833">
    <property type="entry name" value="Thioredoxin-like"/>
    <property type="match status" value="1"/>
</dbReference>
<proteinExistence type="predicted"/>
<keyword evidence="1" id="KW-0732">Signal</keyword>
<dbReference type="RefSeq" id="WP_419189928.1">
    <property type="nucleotide sequence ID" value="NZ_CP036526.1"/>
</dbReference>
<keyword evidence="4" id="KW-1185">Reference proteome</keyword>
<dbReference type="InterPro" id="IPR036249">
    <property type="entry name" value="Thioredoxin-like_sf"/>
</dbReference>
<organism evidence="3 4">
    <name type="scientific">Stieleria marina</name>
    <dbReference type="NCBI Taxonomy" id="1930275"/>
    <lineage>
        <taxon>Bacteria</taxon>
        <taxon>Pseudomonadati</taxon>
        <taxon>Planctomycetota</taxon>
        <taxon>Planctomycetia</taxon>
        <taxon>Pirellulales</taxon>
        <taxon>Pirellulaceae</taxon>
        <taxon>Stieleria</taxon>
    </lineage>
</organism>
<dbReference type="PANTHER" id="PTHR43640:SF1">
    <property type="entry name" value="THIOREDOXIN-DEPENDENT PEROXIREDOXIN"/>
    <property type="match status" value="1"/>
</dbReference>
<evidence type="ECO:0000313" key="4">
    <source>
        <dbReference type="Proteomes" id="UP000319817"/>
    </source>
</evidence>
<dbReference type="InterPro" id="IPR013766">
    <property type="entry name" value="Thioredoxin_domain"/>
</dbReference>
<name>A0A517NT96_9BACT</name>